<organism evidence="1 2">
    <name type="scientific">Thelohanellus kitauei</name>
    <name type="common">Myxosporean</name>
    <dbReference type="NCBI Taxonomy" id="669202"/>
    <lineage>
        <taxon>Eukaryota</taxon>
        <taxon>Metazoa</taxon>
        <taxon>Cnidaria</taxon>
        <taxon>Myxozoa</taxon>
        <taxon>Myxosporea</taxon>
        <taxon>Bivalvulida</taxon>
        <taxon>Platysporina</taxon>
        <taxon>Myxobolidae</taxon>
        <taxon>Thelohanellus</taxon>
    </lineage>
</organism>
<evidence type="ECO:0000313" key="1">
    <source>
        <dbReference type="EMBL" id="KII72111.1"/>
    </source>
</evidence>
<keyword evidence="2" id="KW-1185">Reference proteome</keyword>
<comment type="caution">
    <text evidence="1">The sequence shown here is derived from an EMBL/GenBank/DDBJ whole genome shotgun (WGS) entry which is preliminary data.</text>
</comment>
<reference evidence="1 2" key="1">
    <citation type="journal article" date="2014" name="Genome Biol. Evol.">
        <title>The genome of the myxosporean Thelohanellus kitauei shows adaptations to nutrient acquisition within its fish host.</title>
        <authorList>
            <person name="Yang Y."/>
            <person name="Xiong J."/>
            <person name="Zhou Z."/>
            <person name="Huo F."/>
            <person name="Miao W."/>
            <person name="Ran C."/>
            <person name="Liu Y."/>
            <person name="Zhang J."/>
            <person name="Feng J."/>
            <person name="Wang M."/>
            <person name="Wang M."/>
            <person name="Wang L."/>
            <person name="Yao B."/>
        </authorList>
    </citation>
    <scope>NUCLEOTIDE SEQUENCE [LARGE SCALE GENOMIC DNA]</scope>
    <source>
        <strain evidence="1">Wuqing</strain>
    </source>
</reference>
<dbReference type="AlphaFoldDB" id="A0A0C2MXS6"/>
<protein>
    <submittedName>
        <fullName evidence="1">Uncharacterized protein</fullName>
    </submittedName>
</protein>
<proteinExistence type="predicted"/>
<sequence>MKITYDYYTCRIVPKIILSITKHMETKLAVFEDNGNTRGECRRSWPDDRSTLTQRLLSRLISDPRKEFGYSRQIWVSKICECDHNGTSKSLSIKHVTTNSSF</sequence>
<name>A0A0C2MXS6_THEKT</name>
<evidence type="ECO:0000313" key="2">
    <source>
        <dbReference type="Proteomes" id="UP000031668"/>
    </source>
</evidence>
<accession>A0A0C2MXS6</accession>
<dbReference type="EMBL" id="JWZT01001390">
    <property type="protein sequence ID" value="KII72111.1"/>
    <property type="molecule type" value="Genomic_DNA"/>
</dbReference>
<gene>
    <name evidence="1" type="ORF">RF11_00523</name>
</gene>
<dbReference type="Proteomes" id="UP000031668">
    <property type="component" value="Unassembled WGS sequence"/>
</dbReference>